<dbReference type="SUPFAM" id="SSF53335">
    <property type="entry name" value="S-adenosyl-L-methionine-dependent methyltransferases"/>
    <property type="match status" value="1"/>
</dbReference>
<accession>A0ABM8HQZ2</accession>
<protein>
    <recommendedName>
        <fullName evidence="6">Ribosomal RNA small subunit methyltransferase G</fullName>
        <ecNumber evidence="6">2.1.1.-</ecNumber>
    </recommendedName>
    <alternativeName>
        <fullName evidence="6">16S rRNA 7-methylguanosine methyltransferase</fullName>
        <shortName evidence="6">16S rRNA m7G methyltransferase</shortName>
    </alternativeName>
</protein>
<dbReference type="PANTHER" id="PTHR31760:SF0">
    <property type="entry name" value="S-ADENOSYL-L-METHIONINE-DEPENDENT METHYLTRANSFERASES SUPERFAMILY PROTEIN"/>
    <property type="match status" value="1"/>
</dbReference>
<dbReference type="EC" id="2.1.1.-" evidence="6"/>
<evidence type="ECO:0000256" key="3">
    <source>
        <dbReference type="ARBA" id="ARBA00022603"/>
    </source>
</evidence>
<dbReference type="PANTHER" id="PTHR31760">
    <property type="entry name" value="S-ADENOSYL-L-METHIONINE-DEPENDENT METHYLTRANSFERASES SUPERFAMILY PROTEIN"/>
    <property type="match status" value="1"/>
</dbReference>
<feature type="binding site" evidence="6">
    <location>
        <position position="81"/>
    </location>
    <ligand>
        <name>S-adenosyl-L-methionine</name>
        <dbReference type="ChEBI" id="CHEBI:59789"/>
    </ligand>
</feature>
<dbReference type="Gene3D" id="3.40.50.150">
    <property type="entry name" value="Vaccinia Virus protein VP39"/>
    <property type="match status" value="1"/>
</dbReference>
<gene>
    <name evidence="6 7" type="primary">rsmG</name>
    <name evidence="7" type="ORF">DESUT3_00160</name>
</gene>
<keyword evidence="1 6" id="KW-0963">Cytoplasm</keyword>
<dbReference type="GO" id="GO:0032259">
    <property type="term" value="P:methylation"/>
    <property type="evidence" value="ECO:0007669"/>
    <property type="project" value="UniProtKB-KW"/>
</dbReference>
<dbReference type="PIRSF" id="PIRSF003078">
    <property type="entry name" value="GidB"/>
    <property type="match status" value="1"/>
</dbReference>
<evidence type="ECO:0000313" key="7">
    <source>
        <dbReference type="EMBL" id="BCR02947.1"/>
    </source>
</evidence>
<keyword evidence="3 6" id="KW-0489">Methyltransferase</keyword>
<dbReference type="Pfam" id="PF02527">
    <property type="entry name" value="GidB"/>
    <property type="match status" value="1"/>
</dbReference>
<evidence type="ECO:0000256" key="6">
    <source>
        <dbReference type="HAMAP-Rule" id="MF_00074"/>
    </source>
</evidence>
<evidence type="ECO:0000256" key="2">
    <source>
        <dbReference type="ARBA" id="ARBA00022552"/>
    </source>
</evidence>
<dbReference type="GO" id="GO:0008168">
    <property type="term" value="F:methyltransferase activity"/>
    <property type="evidence" value="ECO:0007669"/>
    <property type="project" value="UniProtKB-KW"/>
</dbReference>
<comment type="function">
    <text evidence="6">Specifically methylates the N7 position of a guanine in 16S rRNA.</text>
</comment>
<dbReference type="EMBL" id="AP024355">
    <property type="protein sequence ID" value="BCR02947.1"/>
    <property type="molecule type" value="Genomic_DNA"/>
</dbReference>
<keyword evidence="2 6" id="KW-0698">rRNA processing</keyword>
<evidence type="ECO:0000256" key="1">
    <source>
        <dbReference type="ARBA" id="ARBA00022490"/>
    </source>
</evidence>
<organism evidence="7 8">
    <name type="scientific">Desulfuromonas versatilis</name>
    <dbReference type="NCBI Taxonomy" id="2802975"/>
    <lineage>
        <taxon>Bacteria</taxon>
        <taxon>Pseudomonadati</taxon>
        <taxon>Thermodesulfobacteriota</taxon>
        <taxon>Desulfuromonadia</taxon>
        <taxon>Desulfuromonadales</taxon>
        <taxon>Desulfuromonadaceae</taxon>
        <taxon>Desulfuromonas</taxon>
    </lineage>
</organism>
<name>A0ABM8HQZ2_9BACT</name>
<reference evidence="7 8" key="2">
    <citation type="journal article" date="2021" name="Int. J. Syst. Evol. Microbiol.">
        <title>Isolation and Polyphasic Characterization of Desulfuromonas versatilis sp. Nov., an Electrogenic Bacteria Capable of Versatile Metabolism Isolated from a Graphene Oxide-Reducing Enrichment Culture.</title>
        <authorList>
            <person name="Xie L."/>
            <person name="Yoshida N."/>
            <person name="Ishii S."/>
            <person name="Meng L."/>
        </authorList>
    </citation>
    <scope>NUCLEOTIDE SEQUENCE [LARGE SCALE GENOMIC DNA]</scope>
    <source>
        <strain evidence="7 8">NIT-T3</strain>
    </source>
</reference>
<comment type="subcellular location">
    <subcellularLocation>
        <location evidence="6">Cytoplasm</location>
    </subcellularLocation>
</comment>
<dbReference type="InterPro" id="IPR003682">
    <property type="entry name" value="rRNA_ssu_MeTfrase_G"/>
</dbReference>
<reference evidence="7 8" key="1">
    <citation type="journal article" date="2016" name="C (Basel)">
        <title>Selective Growth of and Electricity Production by Marine Exoelectrogenic Bacteria in Self-Aggregated Hydrogel of Microbially Reduced Graphene Oxide.</title>
        <authorList>
            <person name="Yoshida N."/>
            <person name="Goto Y."/>
            <person name="Miyata Y."/>
        </authorList>
    </citation>
    <scope>NUCLEOTIDE SEQUENCE [LARGE SCALE GENOMIC DNA]</scope>
    <source>
        <strain evidence="7 8">NIT-T3</strain>
    </source>
</reference>
<dbReference type="NCBIfam" id="TIGR00138">
    <property type="entry name" value="rsmG_gidB"/>
    <property type="match status" value="1"/>
</dbReference>
<dbReference type="Proteomes" id="UP001319827">
    <property type="component" value="Chromosome"/>
</dbReference>
<dbReference type="InterPro" id="IPR029063">
    <property type="entry name" value="SAM-dependent_MTases_sf"/>
</dbReference>
<evidence type="ECO:0000256" key="5">
    <source>
        <dbReference type="ARBA" id="ARBA00022691"/>
    </source>
</evidence>
<keyword evidence="5 6" id="KW-0949">S-adenosyl-L-methionine</keyword>
<proteinExistence type="inferred from homology"/>
<feature type="binding site" evidence="6">
    <location>
        <begin position="127"/>
        <end position="128"/>
    </location>
    <ligand>
        <name>S-adenosyl-L-methionine</name>
        <dbReference type="ChEBI" id="CHEBI:59789"/>
    </ligand>
</feature>
<dbReference type="CDD" id="cd02440">
    <property type="entry name" value="AdoMet_MTases"/>
    <property type="match status" value="1"/>
</dbReference>
<dbReference type="HAMAP" id="MF_00074">
    <property type="entry name" value="16SrRNA_methyltr_G"/>
    <property type="match status" value="1"/>
</dbReference>
<comment type="similarity">
    <text evidence="6">Belongs to the methyltransferase superfamily. RNA methyltransferase RsmG family.</text>
</comment>
<feature type="binding site" evidence="6">
    <location>
        <position position="146"/>
    </location>
    <ligand>
        <name>S-adenosyl-L-methionine</name>
        <dbReference type="ChEBI" id="CHEBI:59789"/>
    </ligand>
</feature>
<feature type="binding site" evidence="6">
    <location>
        <position position="76"/>
    </location>
    <ligand>
        <name>S-adenosyl-L-methionine</name>
        <dbReference type="ChEBI" id="CHEBI:59789"/>
    </ligand>
</feature>
<keyword evidence="8" id="KW-1185">Reference proteome</keyword>
<keyword evidence="4 6" id="KW-0808">Transferase</keyword>
<sequence length="217" mass="23956">MTRTELLAGQLTALGLEVEPQAQERLLQFLDELLRWNRRINLTAITDPEEGIEKHLVDSLTLLPLLQERERLLDLGSGGGFPGIPCLLARPGLQVTTVDAVQKKIHFQRHVARLLGTRGLQPLHCRAEDLPRVLGEDGRFDLVVSRAFTSLGGFLALGLPCLAQGGRLVAMKGAEGRQELDHAQPEIASLGLVCSELRELELPLSRARRTLLVFERA</sequence>
<evidence type="ECO:0000313" key="8">
    <source>
        <dbReference type="Proteomes" id="UP001319827"/>
    </source>
</evidence>
<comment type="caution">
    <text evidence="6">Lacks conserved residue(s) required for the propagation of feature annotation.</text>
</comment>
<evidence type="ECO:0000256" key="4">
    <source>
        <dbReference type="ARBA" id="ARBA00022679"/>
    </source>
</evidence>
<dbReference type="RefSeq" id="WP_221250435.1">
    <property type="nucleotide sequence ID" value="NZ_AP024355.1"/>
</dbReference>